<geneLocation type="plasmid" evidence="3">
    <name>unnamed2</name>
</geneLocation>
<dbReference type="GO" id="GO:0034605">
    <property type="term" value="P:cellular response to heat"/>
    <property type="evidence" value="ECO:0007669"/>
    <property type="project" value="TreeGrafter"/>
</dbReference>
<dbReference type="EMBL" id="CP016619">
    <property type="protein sequence ID" value="ANY84579.1"/>
    <property type="molecule type" value="Genomic_DNA"/>
</dbReference>
<keyword evidence="2" id="KW-0067">ATP-binding</keyword>
<dbReference type="SUPFAM" id="SSF52540">
    <property type="entry name" value="P-loop containing nucleoside triphosphate hydrolases"/>
    <property type="match status" value="1"/>
</dbReference>
<dbReference type="Gene3D" id="3.40.50.300">
    <property type="entry name" value="P-loop containing nucleotide triphosphate hydrolases"/>
    <property type="match status" value="1"/>
</dbReference>
<keyword evidence="3" id="KW-0614">Plasmid</keyword>
<dbReference type="AlphaFoldDB" id="A0A1B2EX82"/>
<dbReference type="PANTHER" id="PTHR11638:SF184">
    <property type="entry name" value="ATPASE WITH CHAPERONE ACTIVITY"/>
    <property type="match status" value="1"/>
</dbReference>
<dbReference type="InterPro" id="IPR050130">
    <property type="entry name" value="ClpA_ClpB"/>
</dbReference>
<evidence type="ECO:0000256" key="1">
    <source>
        <dbReference type="ARBA" id="ARBA00022741"/>
    </source>
</evidence>
<dbReference type="GO" id="GO:0005524">
    <property type="term" value="F:ATP binding"/>
    <property type="evidence" value="ECO:0007669"/>
    <property type="project" value="UniProtKB-KW"/>
</dbReference>
<dbReference type="GO" id="GO:0016887">
    <property type="term" value="F:ATP hydrolysis activity"/>
    <property type="evidence" value="ECO:0007669"/>
    <property type="project" value="TreeGrafter"/>
</dbReference>
<keyword evidence="1" id="KW-0547">Nucleotide-binding</keyword>
<accession>A0A1B2EX82</accession>
<dbReference type="OrthoDB" id="7236151at2"/>
<protein>
    <submittedName>
        <fullName evidence="3">Uncharacterized protein</fullName>
    </submittedName>
</protein>
<organism evidence="3">
    <name type="scientific">Microvirga ossetica</name>
    <dbReference type="NCBI Taxonomy" id="1882682"/>
    <lineage>
        <taxon>Bacteria</taxon>
        <taxon>Pseudomonadati</taxon>
        <taxon>Pseudomonadota</taxon>
        <taxon>Alphaproteobacteria</taxon>
        <taxon>Hyphomicrobiales</taxon>
        <taxon>Methylobacteriaceae</taxon>
        <taxon>Microvirga</taxon>
    </lineage>
</organism>
<sequence length="341" mass="36735">MPTRSLPYDEILCELITRIRKRFIGQDAAVAAFAAEICRHIAASPAQQRPGIFLIAGPNVGNDHLGLPAGLADSLRTGGELYELSSIQGEDLAHLFAPTSGGTQVRSMLYVLKNNPIGVLVLRDIDKAPPELLKKLMNAWSQGFAEDEAGKKIALANAIFVLTTEVAQTQIGQIARDEPDPDRLHVQCLKLLLDAGFPAPLLKSLDAVFALKALTPGEVVLEHYRSFTDQIASHGLVLKGGIDGRILAHSMDKTTEPCIEDAWLPRDELDARLAQAKVAGVHTVRLVLREGIITVVPVGERSAQDATNPSADAHLPSLLTARRQVSDGTGVRNRMVTIPNA</sequence>
<name>A0A1B2EX82_9HYPH</name>
<evidence type="ECO:0000313" key="3">
    <source>
        <dbReference type="EMBL" id="ANY84579.1"/>
    </source>
</evidence>
<dbReference type="PANTHER" id="PTHR11638">
    <property type="entry name" value="ATP-DEPENDENT CLP PROTEASE"/>
    <property type="match status" value="1"/>
</dbReference>
<proteinExistence type="predicted"/>
<dbReference type="RefSeq" id="WP_099515448.1">
    <property type="nucleotide sequence ID" value="NZ_CP016619.1"/>
</dbReference>
<dbReference type="GO" id="GO:0005737">
    <property type="term" value="C:cytoplasm"/>
    <property type="evidence" value="ECO:0007669"/>
    <property type="project" value="TreeGrafter"/>
</dbReference>
<dbReference type="KEGG" id="moc:BB934_41060"/>
<gene>
    <name evidence="3" type="ORF">BB934_41060</name>
</gene>
<dbReference type="InterPro" id="IPR027417">
    <property type="entry name" value="P-loop_NTPase"/>
</dbReference>
<evidence type="ECO:0000256" key="2">
    <source>
        <dbReference type="ARBA" id="ARBA00022840"/>
    </source>
</evidence>
<reference evidence="3" key="1">
    <citation type="submission" date="2016-07" db="EMBL/GenBank/DDBJ databases">
        <title>Microvirga ossetica sp. nov. a new species of rhizobia isolated from root nodules of the legume species Vicia alpestris Steven originated from North Ossetia region in the Caucasus.</title>
        <authorList>
            <person name="Safronova V.I."/>
            <person name="Kuznetsova I.G."/>
            <person name="Sazanova A.L."/>
            <person name="Belimov A."/>
            <person name="Andronov E."/>
            <person name="Osledkin Y.S."/>
            <person name="Onishchuk O.P."/>
            <person name="Kurchak O.N."/>
            <person name="Shaposhnikov A.I."/>
            <person name="Willems A."/>
            <person name="Tikhonovich I.A."/>
        </authorList>
    </citation>
    <scope>NUCLEOTIDE SEQUENCE [LARGE SCALE GENOMIC DNA]</scope>
    <source>
        <strain evidence="3">V5/3M</strain>
        <plasmid evidence="3">unnamed2</plasmid>
    </source>
</reference>